<dbReference type="InterPro" id="IPR011990">
    <property type="entry name" value="TPR-like_helical_dom_sf"/>
</dbReference>
<reference evidence="1 2" key="1">
    <citation type="submission" date="2018-06" db="EMBL/GenBank/DDBJ databases">
        <authorList>
            <consortium name="Pathogen Informatics"/>
            <person name="Doyle S."/>
        </authorList>
    </citation>
    <scope>NUCLEOTIDE SEQUENCE [LARGE SCALE GENOMIC DNA]</scope>
    <source>
        <strain evidence="1 2">NCTC11165</strain>
    </source>
</reference>
<evidence type="ECO:0000313" key="2">
    <source>
        <dbReference type="Proteomes" id="UP000250358"/>
    </source>
</evidence>
<dbReference type="AlphaFoldDB" id="A0A2X1AGX2"/>
<proteinExistence type="predicted"/>
<dbReference type="Gene3D" id="1.25.40.10">
    <property type="entry name" value="Tetratricopeptide repeat domain"/>
    <property type="match status" value="1"/>
</dbReference>
<accession>A0A2X1AGX2</accession>
<name>A0A2X1AGX2_BREDI</name>
<gene>
    <name evidence="1" type="ORF">NCTC11165_01496</name>
</gene>
<dbReference type="SUPFAM" id="SSF53474">
    <property type="entry name" value="alpha/beta-Hydrolases"/>
    <property type="match status" value="1"/>
</dbReference>
<dbReference type="SUPFAM" id="SSF48452">
    <property type="entry name" value="TPR-like"/>
    <property type="match status" value="1"/>
</dbReference>
<dbReference type="Gene3D" id="3.40.50.1820">
    <property type="entry name" value="alpha/beta hydrolase"/>
    <property type="match status" value="1"/>
</dbReference>
<evidence type="ECO:0000313" key="1">
    <source>
        <dbReference type="EMBL" id="SPU44098.1"/>
    </source>
</evidence>
<sequence length="414" mass="46232">MLDLFRSDNVVVRSVPASDIRRWVVTFDNYGIGHGFDRPAFGEEFFRKAGVSAVHVMGVREDWYQYPEMGEAMLAVREATAGAQRVMTYGSSMGGYAALRFAEAAGANAVLALSPQYSIDPEKAPFEVRWLQDSQRIRWLPEVDGTLSVTAKPVVIFDPSGDDLLHVKLIEEAIAIERIMLPHCGHPSTTFLGEIGLLGNLVLQVLDGTLDADEMRREARRRRRTSSIHHMLLANLQPQRRIEWGLKLARKSLELAPHNPGAMTALATRLGQMRRHEEALVLYEAATVRSNRDPTYLVAYADGLVASGRAPEAIPIADEAVRKLPASAHLWYWLSVIQWAADDRKGAIGAIEEAIRLHPECSIYKLTLDNYRAKMAPPSRPPLDTAGRTKQLIGRLRNAIRNRWVRSSESDAPR</sequence>
<protein>
    <submittedName>
        <fullName evidence="1">Flp pilus assembly protein TadD, contains TPR repeats</fullName>
    </submittedName>
</protein>
<dbReference type="Proteomes" id="UP000250358">
    <property type="component" value="Unassembled WGS sequence"/>
</dbReference>
<dbReference type="EMBL" id="UAQM01000011">
    <property type="protein sequence ID" value="SPU44098.1"/>
    <property type="molecule type" value="Genomic_DNA"/>
</dbReference>
<organism evidence="1 2">
    <name type="scientific">Brevundimonas diminuta</name>
    <name type="common">Pseudomonas diminuta</name>
    <dbReference type="NCBI Taxonomy" id="293"/>
    <lineage>
        <taxon>Bacteria</taxon>
        <taxon>Pseudomonadati</taxon>
        <taxon>Pseudomonadota</taxon>
        <taxon>Alphaproteobacteria</taxon>
        <taxon>Caulobacterales</taxon>
        <taxon>Caulobacteraceae</taxon>
        <taxon>Brevundimonas</taxon>
    </lineage>
</organism>
<dbReference type="InterPro" id="IPR029058">
    <property type="entry name" value="AB_hydrolase_fold"/>
</dbReference>
<dbReference type="RefSeq" id="WP_128115541.1">
    <property type="nucleotide sequence ID" value="NZ_UAQM01000011.1"/>
</dbReference>